<comment type="caution">
    <text evidence="1">The sequence shown here is derived from an EMBL/GenBank/DDBJ whole genome shotgun (WGS) entry which is preliminary data.</text>
</comment>
<accession>A0ABV0BSZ5</accession>
<evidence type="ECO:0000313" key="2">
    <source>
        <dbReference type="Proteomes" id="UP001409291"/>
    </source>
</evidence>
<proteinExistence type="predicted"/>
<dbReference type="EMBL" id="JBDJNQ010000004">
    <property type="protein sequence ID" value="MEN5377901.1"/>
    <property type="molecule type" value="Genomic_DNA"/>
</dbReference>
<name>A0ABV0BSZ5_9SPHI</name>
<sequence>MNCGKLYFHLERQESPYGEELAVNEVWGIIQLCYELDNITEYILDWQWDITEVVEWFDETKDLLVVKSLNVLNDEDKSIAELRDLGYERSFFFSQDEMLSYHEDLDKYFSNFKFHLRGTPTPTYYIGLNNGKGELSYLCREQKVYKRYCFNMDEFLKSTKETLLNFR</sequence>
<keyword evidence="2" id="KW-1185">Reference proteome</keyword>
<dbReference type="Proteomes" id="UP001409291">
    <property type="component" value="Unassembled WGS sequence"/>
</dbReference>
<reference evidence="1 2" key="1">
    <citation type="submission" date="2024-04" db="EMBL/GenBank/DDBJ databases">
        <title>WGS of bacteria from Torrens River.</title>
        <authorList>
            <person name="Wyrsch E.R."/>
            <person name="Drigo B."/>
        </authorList>
    </citation>
    <scope>NUCLEOTIDE SEQUENCE [LARGE SCALE GENOMIC DNA]</scope>
    <source>
        <strain evidence="1 2">TWI391</strain>
    </source>
</reference>
<dbReference type="RefSeq" id="WP_346581316.1">
    <property type="nucleotide sequence ID" value="NZ_JBDJNQ010000004.1"/>
</dbReference>
<protein>
    <submittedName>
        <fullName evidence="1">Uncharacterized protein</fullName>
    </submittedName>
</protein>
<evidence type="ECO:0000313" key="1">
    <source>
        <dbReference type="EMBL" id="MEN5377901.1"/>
    </source>
</evidence>
<organism evidence="1 2">
    <name type="scientific">Sphingobacterium kitahiroshimense</name>
    <dbReference type="NCBI Taxonomy" id="470446"/>
    <lineage>
        <taxon>Bacteria</taxon>
        <taxon>Pseudomonadati</taxon>
        <taxon>Bacteroidota</taxon>
        <taxon>Sphingobacteriia</taxon>
        <taxon>Sphingobacteriales</taxon>
        <taxon>Sphingobacteriaceae</taxon>
        <taxon>Sphingobacterium</taxon>
    </lineage>
</organism>
<gene>
    <name evidence="1" type="ORF">ABE541_11550</name>
</gene>